<dbReference type="AlphaFoldDB" id="A0A9D7LJM2"/>
<dbReference type="EMBL" id="JADKBR010000001">
    <property type="protein sequence ID" value="MBK8889072.1"/>
    <property type="molecule type" value="Genomic_DNA"/>
</dbReference>
<dbReference type="PANTHER" id="PTHR30373">
    <property type="entry name" value="UPF0603 PROTEIN YGCG"/>
    <property type="match status" value="1"/>
</dbReference>
<dbReference type="Pfam" id="PF04536">
    <property type="entry name" value="TPM_phosphatase"/>
    <property type="match status" value="1"/>
</dbReference>
<dbReference type="Proteomes" id="UP000808146">
    <property type="component" value="Unassembled WGS sequence"/>
</dbReference>
<evidence type="ECO:0000313" key="2">
    <source>
        <dbReference type="EMBL" id="MBK8889072.1"/>
    </source>
</evidence>
<dbReference type="PANTHER" id="PTHR30373:SF8">
    <property type="entry name" value="BLL7265 PROTEIN"/>
    <property type="match status" value="1"/>
</dbReference>
<reference evidence="2" key="1">
    <citation type="submission" date="2020-10" db="EMBL/GenBank/DDBJ databases">
        <title>Connecting structure to function with the recovery of over 1000 high-quality activated sludge metagenome-assembled genomes encoding full-length rRNA genes using long-read sequencing.</title>
        <authorList>
            <person name="Singleton C.M."/>
            <person name="Petriglieri F."/>
            <person name="Kristensen J.M."/>
            <person name="Kirkegaard R.H."/>
            <person name="Michaelsen T.Y."/>
            <person name="Andersen M.H."/>
            <person name="Karst S.M."/>
            <person name="Dueholm M.S."/>
            <person name="Nielsen P.H."/>
            <person name="Albertsen M."/>
        </authorList>
    </citation>
    <scope>NUCLEOTIDE SEQUENCE</scope>
    <source>
        <strain evidence="2">OdNE_18-Q3-R46-58_BAT3C.305</strain>
    </source>
</reference>
<evidence type="ECO:0000259" key="1">
    <source>
        <dbReference type="Pfam" id="PF04536"/>
    </source>
</evidence>
<protein>
    <submittedName>
        <fullName evidence="2">TPM domain-containing protein</fullName>
    </submittedName>
</protein>
<name>A0A9D7LJM2_9RHOO</name>
<comment type="caution">
    <text evidence="2">The sequence shown here is derived from an EMBL/GenBank/DDBJ whole genome shotgun (WGS) entry which is preliminary data.</text>
</comment>
<dbReference type="Gene3D" id="3.10.310.50">
    <property type="match status" value="1"/>
</dbReference>
<gene>
    <name evidence="2" type="ORF">IPN75_01165</name>
</gene>
<organism evidence="2 3">
    <name type="scientific">Candidatus Dechloromonas phosphorivorans</name>
    <dbReference type="NCBI Taxonomy" id="2899244"/>
    <lineage>
        <taxon>Bacteria</taxon>
        <taxon>Pseudomonadati</taxon>
        <taxon>Pseudomonadota</taxon>
        <taxon>Betaproteobacteria</taxon>
        <taxon>Rhodocyclales</taxon>
        <taxon>Azonexaceae</taxon>
        <taxon>Dechloromonas</taxon>
    </lineage>
</organism>
<feature type="domain" description="TPM" evidence="1">
    <location>
        <begin position="24"/>
        <end position="141"/>
    </location>
</feature>
<proteinExistence type="predicted"/>
<accession>A0A9D7LJM2</accession>
<dbReference type="InterPro" id="IPR007621">
    <property type="entry name" value="TPM_dom"/>
</dbReference>
<sequence>MNLSRLFKHLLTPPWIAARRFGPALSAEIGAAVEVAEAGQRGEIRFVVEGPLPFVELWHGRSARQRAADLFGSLGVWDTEGNSGVLIYVQLVDRRVEVLADRGIAARVGQAEWDAICRSMEAAFKLGEYRGGALAAIHRAGELMTEHFPADKRNPNELPDQPVVI</sequence>
<evidence type="ECO:0000313" key="3">
    <source>
        <dbReference type="Proteomes" id="UP000808146"/>
    </source>
</evidence>